<proteinExistence type="inferred from homology"/>
<keyword evidence="5" id="KW-0812">Transmembrane</keyword>
<keyword evidence="8 11" id="KW-0333">Golgi apparatus</keyword>
<dbReference type="FunFam" id="3.90.550.50:FF:000001">
    <property type="entry name" value="Hexosyltransferase"/>
    <property type="match status" value="1"/>
</dbReference>
<keyword evidence="3 11" id="KW-0328">Glycosyltransferase</keyword>
<keyword evidence="6" id="KW-0735">Signal-anchor</keyword>
<evidence type="ECO:0000256" key="8">
    <source>
        <dbReference type="ARBA" id="ARBA00023034"/>
    </source>
</evidence>
<dbReference type="Pfam" id="PF01762">
    <property type="entry name" value="Galactosyl_T"/>
    <property type="match status" value="1"/>
</dbReference>
<evidence type="ECO:0000313" key="12">
    <source>
        <dbReference type="EMBL" id="OWF49092.1"/>
    </source>
</evidence>
<gene>
    <name evidence="12" type="ORF">KP79_PYT20666</name>
</gene>
<evidence type="ECO:0000313" key="13">
    <source>
        <dbReference type="Proteomes" id="UP000242188"/>
    </source>
</evidence>
<dbReference type="EMBL" id="NEDP02003256">
    <property type="protein sequence ID" value="OWF49092.1"/>
    <property type="molecule type" value="Genomic_DNA"/>
</dbReference>
<name>A0A210QK12_MIZYE</name>
<evidence type="ECO:0000256" key="4">
    <source>
        <dbReference type="ARBA" id="ARBA00022679"/>
    </source>
</evidence>
<dbReference type="GO" id="GO:0000139">
    <property type="term" value="C:Golgi membrane"/>
    <property type="evidence" value="ECO:0007669"/>
    <property type="project" value="UniProtKB-SubCell"/>
</dbReference>
<keyword evidence="4 12" id="KW-0808">Transferase</keyword>
<dbReference type="InterPro" id="IPR029044">
    <property type="entry name" value="Nucleotide-diphossugar_trans"/>
</dbReference>
<evidence type="ECO:0000256" key="10">
    <source>
        <dbReference type="ARBA" id="ARBA00023180"/>
    </source>
</evidence>
<evidence type="ECO:0000256" key="7">
    <source>
        <dbReference type="ARBA" id="ARBA00022989"/>
    </source>
</evidence>
<comment type="similarity">
    <text evidence="2 11">Belongs to the glycosyltransferase 31 family.</text>
</comment>
<evidence type="ECO:0000256" key="9">
    <source>
        <dbReference type="ARBA" id="ARBA00023136"/>
    </source>
</evidence>
<accession>A0A210QK12</accession>
<comment type="subcellular location">
    <subcellularLocation>
        <location evidence="1 11">Golgi apparatus membrane</location>
        <topology evidence="1 11">Single-pass type II membrane protein</topology>
    </subcellularLocation>
</comment>
<keyword evidence="10" id="KW-0325">Glycoprotein</keyword>
<dbReference type="PANTHER" id="PTHR11214:SF349">
    <property type="entry name" value="BETA-1,3-GALACTOSYLTRANSFERASE BRN"/>
    <property type="match status" value="1"/>
</dbReference>
<organism evidence="12 13">
    <name type="scientific">Mizuhopecten yessoensis</name>
    <name type="common">Japanese scallop</name>
    <name type="synonym">Patinopecten yessoensis</name>
    <dbReference type="NCBI Taxonomy" id="6573"/>
    <lineage>
        <taxon>Eukaryota</taxon>
        <taxon>Metazoa</taxon>
        <taxon>Spiralia</taxon>
        <taxon>Lophotrochozoa</taxon>
        <taxon>Mollusca</taxon>
        <taxon>Bivalvia</taxon>
        <taxon>Autobranchia</taxon>
        <taxon>Pteriomorphia</taxon>
        <taxon>Pectinida</taxon>
        <taxon>Pectinoidea</taxon>
        <taxon>Pectinidae</taxon>
        <taxon>Mizuhopecten</taxon>
    </lineage>
</organism>
<sequence length="254" mass="29295">MARKATRSSVKLVFMLGLGDNYKDRITQENETYGDLIQENFVDAYSNNTFKTIMGFNWATQYCSEARLLVFLDDDYFVRWDKLVQFLYQSGKNHTDLFIGNLVRRAQPYRNVGSSWFVDPKVYPFRSYPPYLAGGAYVISYDVSKKIKMAFPYVRYIGVDDVYLGIVAQILSISPRHSTELSRRDHLSITKECSHTPSELLAARCQTVAYVSTGRVAKGFEYTIKNLTDVFTNMMMLIQKSLLFFQQIFTSGKH</sequence>
<keyword evidence="13" id="KW-1185">Reference proteome</keyword>
<dbReference type="SUPFAM" id="SSF53448">
    <property type="entry name" value="Nucleotide-diphospho-sugar transferases"/>
    <property type="match status" value="1"/>
</dbReference>
<dbReference type="EC" id="2.4.1.-" evidence="11"/>
<evidence type="ECO:0000256" key="1">
    <source>
        <dbReference type="ARBA" id="ARBA00004323"/>
    </source>
</evidence>
<dbReference type="Proteomes" id="UP000242188">
    <property type="component" value="Unassembled WGS sequence"/>
</dbReference>
<evidence type="ECO:0000256" key="6">
    <source>
        <dbReference type="ARBA" id="ARBA00022968"/>
    </source>
</evidence>
<dbReference type="OrthoDB" id="6052873at2759"/>
<evidence type="ECO:0000256" key="11">
    <source>
        <dbReference type="RuleBase" id="RU363063"/>
    </source>
</evidence>
<dbReference type="GO" id="GO:0008194">
    <property type="term" value="F:UDP-glycosyltransferase activity"/>
    <property type="evidence" value="ECO:0007669"/>
    <property type="project" value="TreeGrafter"/>
</dbReference>
<keyword evidence="9" id="KW-0472">Membrane</keyword>
<dbReference type="GO" id="GO:0016758">
    <property type="term" value="F:hexosyltransferase activity"/>
    <property type="evidence" value="ECO:0007669"/>
    <property type="project" value="InterPro"/>
</dbReference>
<protein>
    <recommendedName>
        <fullName evidence="11">Hexosyltransferase</fullName>
        <ecNumber evidence="11">2.4.1.-</ecNumber>
    </recommendedName>
</protein>
<reference evidence="12 13" key="1">
    <citation type="journal article" date="2017" name="Nat. Ecol. Evol.">
        <title>Scallop genome provides insights into evolution of bilaterian karyotype and development.</title>
        <authorList>
            <person name="Wang S."/>
            <person name="Zhang J."/>
            <person name="Jiao W."/>
            <person name="Li J."/>
            <person name="Xun X."/>
            <person name="Sun Y."/>
            <person name="Guo X."/>
            <person name="Huan P."/>
            <person name="Dong B."/>
            <person name="Zhang L."/>
            <person name="Hu X."/>
            <person name="Sun X."/>
            <person name="Wang J."/>
            <person name="Zhao C."/>
            <person name="Wang Y."/>
            <person name="Wang D."/>
            <person name="Huang X."/>
            <person name="Wang R."/>
            <person name="Lv J."/>
            <person name="Li Y."/>
            <person name="Zhang Z."/>
            <person name="Liu B."/>
            <person name="Lu W."/>
            <person name="Hui Y."/>
            <person name="Liang J."/>
            <person name="Zhou Z."/>
            <person name="Hou R."/>
            <person name="Li X."/>
            <person name="Liu Y."/>
            <person name="Li H."/>
            <person name="Ning X."/>
            <person name="Lin Y."/>
            <person name="Zhao L."/>
            <person name="Xing Q."/>
            <person name="Dou J."/>
            <person name="Li Y."/>
            <person name="Mao J."/>
            <person name="Guo H."/>
            <person name="Dou H."/>
            <person name="Li T."/>
            <person name="Mu C."/>
            <person name="Jiang W."/>
            <person name="Fu Q."/>
            <person name="Fu X."/>
            <person name="Miao Y."/>
            <person name="Liu J."/>
            <person name="Yu Q."/>
            <person name="Li R."/>
            <person name="Liao H."/>
            <person name="Li X."/>
            <person name="Kong Y."/>
            <person name="Jiang Z."/>
            <person name="Chourrout D."/>
            <person name="Li R."/>
            <person name="Bao Z."/>
        </authorList>
    </citation>
    <scope>NUCLEOTIDE SEQUENCE [LARGE SCALE GENOMIC DNA]</scope>
    <source>
        <strain evidence="12 13">PY_sf001</strain>
    </source>
</reference>
<dbReference type="GO" id="GO:0006493">
    <property type="term" value="P:protein O-linked glycosylation"/>
    <property type="evidence" value="ECO:0007669"/>
    <property type="project" value="TreeGrafter"/>
</dbReference>
<dbReference type="AlphaFoldDB" id="A0A210QK12"/>
<dbReference type="Gene3D" id="3.90.550.50">
    <property type="match status" value="1"/>
</dbReference>
<dbReference type="PANTHER" id="PTHR11214">
    <property type="entry name" value="BETA-1,3-N-ACETYLGLUCOSAMINYLTRANSFERASE"/>
    <property type="match status" value="1"/>
</dbReference>
<evidence type="ECO:0000256" key="2">
    <source>
        <dbReference type="ARBA" id="ARBA00008661"/>
    </source>
</evidence>
<dbReference type="InterPro" id="IPR002659">
    <property type="entry name" value="Glyco_trans_31"/>
</dbReference>
<comment type="caution">
    <text evidence="12">The sequence shown here is derived from an EMBL/GenBank/DDBJ whole genome shotgun (WGS) entry which is preliminary data.</text>
</comment>
<evidence type="ECO:0000256" key="5">
    <source>
        <dbReference type="ARBA" id="ARBA00022692"/>
    </source>
</evidence>
<keyword evidence="7" id="KW-1133">Transmembrane helix</keyword>
<evidence type="ECO:0000256" key="3">
    <source>
        <dbReference type="ARBA" id="ARBA00022676"/>
    </source>
</evidence>